<proteinExistence type="predicted"/>
<dbReference type="EMBL" id="FM207411">
    <property type="protein sequence ID" value="CAR63238.1"/>
    <property type="molecule type" value="Genomic_DNA"/>
</dbReference>
<reference evidence="1 2" key="1">
    <citation type="journal article" date="2009" name="Environ. Microbiol.">
        <title>Comparative genomics of marine cyanomyoviruses reveals the widespread occurrence of Synechococcus host genes localized to a hyperplastic region: implications for mechanisms of cyanophage evolution.</title>
        <authorList>
            <person name="Millard A.D."/>
            <person name="Zwirglmaier K."/>
            <person name="Downey M.J."/>
            <person name="Mann N.H."/>
            <person name="Scanlan D.J."/>
        </authorList>
    </citation>
    <scope>NUCLEOTIDE SEQUENCE</scope>
</reference>
<keyword evidence="2" id="KW-1185">Reference proteome</keyword>
<dbReference type="GeneID" id="8303285"/>
<sequence length="638" mass="66318">MSKILANEIANYGDDAPIEVKEGLNIPAGKPLQAAGASGSNGQVLTSTGSTVQWTTPFNGDYNTLTNRPTIPAAQVQSDWNAVGTVAAILNKPVVPAVPSITVNPPGSANLAYNSGNGEFTYTPPNLSNYDTAYGWGDHSQAGYLTAEVDTLDTVTGRGATTANSIDVGGLNVGDNISITSSPHGQIQFRADSNGSDQGRIQGVEANLSIIPGTTGHVSIGTYSIFYPDGNVILNLGGQSGTTQYNNGFSVTGGSISGIDIEDLDNVDITAGLSDQQVLKWDSASSSWKPANDLVGGAQGVALTDLSVSTNSAGTAALSYNNTTGVFTYTPPDLSGYLTSFTETDPVFTASAAAGITLTKINQWDTAYGWGNHANGGYLVATAQDKTNWNTAFGWGDHSTEGYLTSFTETDPVFSASVAAGITGSEVANWNTAYGWGDHSVEGYLTSTGSIDTHTDVTITTPVNGEVLAYSGGQWVNTNAASIANATISDTAPGSPNAGDLWWESDKGRLKIYYNDTDSQQWVDASPPLAQPNVPVAAGCITLNGTSPTWTGTAGYTVSGAQPGGVGTDYEITLTFPTAYSARTDYIVQTTYDGNNYVSGNDASIGVVRGTASVVFTPRRWDENPLSLGEIMVTITNL</sequence>
<evidence type="ECO:0000313" key="1">
    <source>
        <dbReference type="EMBL" id="CAR63238.1"/>
    </source>
</evidence>
<dbReference type="RefSeq" id="YP_003097275.1">
    <property type="nucleotide sequence ID" value="NC_013085.1"/>
</dbReference>
<dbReference type="Proteomes" id="UP000001515">
    <property type="component" value="Segment"/>
</dbReference>
<dbReference type="KEGG" id="vg:8303285"/>
<gene>
    <name evidence="1" type="ORF">SRSM4_041</name>
</gene>
<organism evidence="1 2">
    <name type="scientific">Synechococcus phage S-RSM4</name>
    <dbReference type="NCBI Taxonomy" id="555387"/>
    <lineage>
        <taxon>Viruses</taxon>
        <taxon>Duplodnaviria</taxon>
        <taxon>Heunggongvirae</taxon>
        <taxon>Uroviricota</taxon>
        <taxon>Caudoviricetes</taxon>
        <taxon>Pantevenvirales</taxon>
        <taxon>Kyanoviridae</taxon>
        <taxon>Gibbetvirus</taxon>
        <taxon>Gibbetvirus rsm4</taxon>
    </lineage>
</organism>
<dbReference type="OrthoDB" id="7834at10239"/>
<accession>C7BV09</accession>
<evidence type="ECO:0000313" key="2">
    <source>
        <dbReference type="Proteomes" id="UP000001515"/>
    </source>
</evidence>
<name>C7BV09_9CAUD</name>
<protein>
    <submittedName>
        <fullName evidence="1">Tail fiber like protein</fullName>
    </submittedName>
</protein>